<dbReference type="Gene3D" id="1.25.40.10">
    <property type="entry name" value="Tetratricopeptide repeat domain"/>
    <property type="match status" value="1"/>
</dbReference>
<dbReference type="CDD" id="cd15466">
    <property type="entry name" value="CLU-central"/>
    <property type="match status" value="1"/>
</dbReference>
<gene>
    <name evidence="5" type="ORF">E2I00_019200</name>
</gene>
<comment type="caution">
    <text evidence="5">The sequence shown here is derived from an EMBL/GenBank/DDBJ whole genome shotgun (WGS) entry which is preliminary data.</text>
</comment>
<feature type="region of interest" description="Disordered" evidence="3">
    <location>
        <begin position="202"/>
        <end position="222"/>
    </location>
</feature>
<dbReference type="Proteomes" id="UP000437017">
    <property type="component" value="Unassembled WGS sequence"/>
</dbReference>
<dbReference type="InterPro" id="IPR028275">
    <property type="entry name" value="CLU_N"/>
</dbReference>
<dbReference type="InterPro" id="IPR027523">
    <property type="entry name" value="CLU_prot"/>
</dbReference>
<evidence type="ECO:0000313" key="6">
    <source>
        <dbReference type="Proteomes" id="UP000437017"/>
    </source>
</evidence>
<proteinExistence type="inferred from homology"/>
<dbReference type="EMBL" id="SGJD01001361">
    <property type="protein sequence ID" value="KAB0400385.1"/>
    <property type="molecule type" value="Genomic_DNA"/>
</dbReference>
<feature type="compositionally biased region" description="Low complexity" evidence="3">
    <location>
        <begin position="288"/>
        <end position="299"/>
    </location>
</feature>
<sequence>MDTVSLEHQIQSVQRHISFLKKEQMALLRDLHLEILRLQKRCSELTHDLEMKEAQSHQQAAQWVRVLPGQARAVLYLFILVWPVKTWGREGGKSEPASFLVELEAWGTGAVVLWASGVRVPTRASDSQEGENCQVTCRGQHEPEAPASHLPQEVGRVLSAAGGQGGGHLMAWARVCANCCRQPAEAVLPTPTGVEAEERTPLLGSTPASQSPGPSILRGPGTPDAGFSCPADCFTSSDPLLGGYRGVGLSTDGSSTWGPGATRASWPTAVLLADLEQDARQGECALPRAAPAGRAPLKPEASRISSPGPASCMAARVEVEAGRRHTGSAGPELESWLPRCHGGPVTPGRGRGQPPSTPELPSVMLLNGDCPESLKKEEGAAEPPRENGLDEAEPGEETTGQEVIVIQDTGFSVKILAPGIEPFSLQVSPQEMVQEIHQVLMDREDTCHRTCFSLHLDGNMLDHFSELRSVEGLQEGSVLRVPYTVREARIHVRHVRDLLKSLDPSDAFNGVDCNSLSFLSVFTDGDLGDSGKRKKGLEMDPIDCTPPEYILPGSRERPLCPLQPQNRDWKPLQCLKVLTMSGWNPPPGNRKMHGDLMYLFVITAEDRQVSITASTRGFYLNQSTAYHFNPKPASPRFLSHSLVELLNQISPTFKKNFAALQKKRVQRHPFERIATPFQVYSWTAPQAEHAMDCVRAEDAYTSRLGYEEHIPGQTRDWNEELQTTRELPRKNLPERLLRERAIFKVHSDFTAAATRGAMAVIDGNVMAINPSEDTKMQMFIWNNIFFSLGFDVRDHYKDFGGDVAAYVAPTNDLNGVRTYNAVDVEGLYTLGTVVVDYRGYRVTAQSIIPGILERDQEQSVVYGSIDFGKTGIIGNDGRHYILDLLRTFPPDLNFLPVPGEVLPEECTRAGFPRAHRHKLCCLRQELVDAFVEHSEEEGSSASGLAKVKELAETIASDDGTARPSTSASTPTSSRQEEVRNQKQLLKDAAAFLLSCQIPGLVKDFADHAVLPMDGATLAEVMRQRGINMRYLGKVLDLVLRSPARDQLDHIYKIGIGELITRSAKHIFKTYLQGVELSGLSAAISHFLNCFLSSYPNPVAHLPADELVSKKRNRRRRNRPPGAADNTAWAVMTPQELWKNICQEAKNYFDFSLECETVDQAVETYGLQKITLLREISLKTGIQILLKEYSFDSRHKPAFTEEDVLNIFPVVKHVNPKASDAFHFFQSGQAKVQQGFLKEGCELINEALNLFNNVYGAMHVEICACLRLLARLHYIMGDYAEALSNQQKAVLMSERVMGIEHPNTIQEYMHLALYCFASSQLSTALSLLYRARYLTLLVFGEDHPEMALLDNNIGLVLHGVMECDLSLRFLENALAVSTKYHGPKSLKVALSHHLVARVYESKAEFRQWLSLPAPQFTAPSMASVLEQLNVINGILFIPLSQKDLENLKAEVARRHQLQEASGNRDKAEEPMATEPEPAGASEDAASQPAAAKDPPSLSLQGLQEKGACPAHQERQQVPLPPRFQPHPAPSILLGPWPALPDPLKDVLALVQRVYDSEA</sequence>
<keyword evidence="2" id="KW-0694">RNA-binding</keyword>
<dbReference type="GO" id="GO:0007005">
    <property type="term" value="P:mitochondrion organization"/>
    <property type="evidence" value="ECO:0007669"/>
    <property type="project" value="UniProtKB-UniRule"/>
</dbReference>
<feature type="region of interest" description="Disordered" evidence="3">
    <location>
        <begin position="322"/>
        <end position="361"/>
    </location>
</feature>
<feature type="compositionally biased region" description="Low complexity" evidence="3">
    <location>
        <begin position="1469"/>
        <end position="1495"/>
    </location>
</feature>
<feature type="compositionally biased region" description="Low complexity" evidence="3">
    <location>
        <begin position="961"/>
        <end position="973"/>
    </location>
</feature>
<dbReference type="SUPFAM" id="SSF103107">
    <property type="entry name" value="Hypothetical protein c14orf129, hspc210"/>
    <property type="match status" value="1"/>
</dbReference>
<dbReference type="InterPro" id="IPR011990">
    <property type="entry name" value="TPR-like_helical_dom_sf"/>
</dbReference>
<dbReference type="OrthoDB" id="1414216at2759"/>
<comment type="subcellular location">
    <subcellularLocation>
        <location evidence="2">Cytoplasm</location>
    </subcellularLocation>
    <subcellularLocation>
        <location evidence="2">Cytoplasmic granule</location>
    </subcellularLocation>
</comment>
<dbReference type="InterPro" id="IPR033646">
    <property type="entry name" value="CLU-central"/>
</dbReference>
<accession>A0A6A1PZ21</accession>
<dbReference type="PANTHER" id="PTHR12601:SF6">
    <property type="entry name" value="CLUSTERED MITOCHONDRIA PROTEIN HOMOLOG"/>
    <property type="match status" value="1"/>
</dbReference>
<keyword evidence="6" id="KW-1185">Reference proteome</keyword>
<keyword evidence="1 2" id="KW-0963">Cytoplasm</keyword>
<dbReference type="GO" id="GO:0005737">
    <property type="term" value="C:cytoplasm"/>
    <property type="evidence" value="ECO:0007669"/>
    <property type="project" value="UniProtKB-SubCell"/>
</dbReference>
<feature type="compositionally biased region" description="Basic and acidic residues" evidence="3">
    <location>
        <begin position="374"/>
        <end position="388"/>
    </location>
</feature>
<dbReference type="FunFam" id="1.25.40.10:FF:000099">
    <property type="entry name" value="Clustered mitochondria protein homolog"/>
    <property type="match status" value="1"/>
</dbReference>
<dbReference type="SUPFAM" id="SSF48452">
    <property type="entry name" value="TPR-like"/>
    <property type="match status" value="2"/>
</dbReference>
<dbReference type="Pfam" id="PF14916">
    <property type="entry name" value="CCDC92"/>
    <property type="match status" value="1"/>
</dbReference>
<dbReference type="InterPro" id="IPR023231">
    <property type="entry name" value="GSKIP_dom_sf"/>
</dbReference>
<feature type="region of interest" description="Disordered" evidence="3">
    <location>
        <begin position="374"/>
        <end position="399"/>
    </location>
</feature>
<comment type="similarity">
    <text evidence="2">Belongs to the CLU family.</text>
</comment>
<feature type="region of interest" description="Disordered" evidence="3">
    <location>
        <begin position="955"/>
        <end position="979"/>
    </location>
</feature>
<dbReference type="InterPro" id="IPR025697">
    <property type="entry name" value="CLU_dom"/>
</dbReference>
<feature type="coiled-coil region" evidence="2">
    <location>
        <begin position="28"/>
        <end position="55"/>
    </location>
</feature>
<protein>
    <recommendedName>
        <fullName evidence="2">Clustered mitochondria protein homolog</fullName>
    </recommendedName>
</protein>
<organism evidence="5 6">
    <name type="scientific">Balaenoptera physalus</name>
    <name type="common">Fin whale</name>
    <name type="synonym">Balaena physalus</name>
    <dbReference type="NCBI Taxonomy" id="9770"/>
    <lineage>
        <taxon>Eukaryota</taxon>
        <taxon>Metazoa</taxon>
        <taxon>Chordata</taxon>
        <taxon>Craniata</taxon>
        <taxon>Vertebrata</taxon>
        <taxon>Euteleostomi</taxon>
        <taxon>Mammalia</taxon>
        <taxon>Eutheria</taxon>
        <taxon>Laurasiatheria</taxon>
        <taxon>Artiodactyla</taxon>
        <taxon>Whippomorpha</taxon>
        <taxon>Cetacea</taxon>
        <taxon>Mysticeti</taxon>
        <taxon>Balaenopteridae</taxon>
        <taxon>Balaenoptera</taxon>
    </lineage>
</organism>
<dbReference type="GO" id="GO:0048312">
    <property type="term" value="P:intracellular distribution of mitochondria"/>
    <property type="evidence" value="ECO:0007669"/>
    <property type="project" value="TreeGrafter"/>
</dbReference>
<dbReference type="InterPro" id="IPR039496">
    <property type="entry name" value="CCDC92/74_N"/>
</dbReference>
<name>A0A6A1PZ21_BALPH</name>
<dbReference type="PANTHER" id="PTHR12601">
    <property type="entry name" value="EUKARYOTIC TRANSLATION INITIATION FACTOR 3 SUBUNIT EIF-3"/>
    <property type="match status" value="1"/>
</dbReference>
<reference evidence="5 6" key="1">
    <citation type="journal article" date="2019" name="PLoS ONE">
        <title>Genomic analyses reveal an absence of contemporary introgressive admixture between fin whales and blue whales, despite known hybrids.</title>
        <authorList>
            <person name="Westbury M.V."/>
            <person name="Petersen B."/>
            <person name="Lorenzen E.D."/>
        </authorList>
    </citation>
    <scope>NUCLEOTIDE SEQUENCE [LARGE SCALE GENOMIC DNA]</scope>
    <source>
        <strain evidence="5">FinWhale-01</strain>
    </source>
</reference>
<dbReference type="Pfam" id="PF13236">
    <property type="entry name" value="CLU"/>
    <property type="match status" value="2"/>
</dbReference>
<dbReference type="GO" id="GO:0003729">
    <property type="term" value="F:mRNA binding"/>
    <property type="evidence" value="ECO:0007669"/>
    <property type="project" value="TreeGrafter"/>
</dbReference>
<comment type="function">
    <text evidence="2">mRNA-binding protein involved in proper cytoplasmic distribution of mitochondria. Specifically binds mRNAs of nuclear-encoded mitochondrial proteins in the cytoplasm and regulates transport or translation of these transcripts close to mitochondria, playing a role in mitochondrial biogenesis.</text>
</comment>
<evidence type="ECO:0000256" key="1">
    <source>
        <dbReference type="ARBA" id="ARBA00022490"/>
    </source>
</evidence>
<evidence type="ECO:0000259" key="4">
    <source>
        <dbReference type="PROSITE" id="PS51823"/>
    </source>
</evidence>
<evidence type="ECO:0000256" key="3">
    <source>
        <dbReference type="SAM" id="MobiDB-lite"/>
    </source>
</evidence>
<dbReference type="Pfam" id="PF13424">
    <property type="entry name" value="TPR_12"/>
    <property type="match status" value="1"/>
</dbReference>
<dbReference type="Gene3D" id="3.30.2280.10">
    <property type="entry name" value="Hypothetical protein (hspc210)"/>
    <property type="match status" value="1"/>
</dbReference>
<dbReference type="Pfam" id="PF12807">
    <property type="entry name" value="eIF3_p135"/>
    <property type="match status" value="1"/>
</dbReference>
<evidence type="ECO:0000256" key="2">
    <source>
        <dbReference type="HAMAP-Rule" id="MF_03013"/>
    </source>
</evidence>
<feature type="domain" description="Clu" evidence="4">
    <location>
        <begin position="695"/>
        <end position="961"/>
    </location>
</feature>
<keyword evidence="2" id="KW-0175">Coiled coil</keyword>
<evidence type="ECO:0000313" key="5">
    <source>
        <dbReference type="EMBL" id="KAB0400385.1"/>
    </source>
</evidence>
<feature type="region of interest" description="Disordered" evidence="3">
    <location>
        <begin position="1455"/>
        <end position="1529"/>
    </location>
</feature>
<feature type="compositionally biased region" description="Pro residues" evidence="3">
    <location>
        <begin position="1517"/>
        <end position="1527"/>
    </location>
</feature>
<feature type="compositionally biased region" description="Basic and acidic residues" evidence="3">
    <location>
        <begin position="1455"/>
        <end position="1468"/>
    </location>
</feature>
<dbReference type="Pfam" id="PF15044">
    <property type="entry name" value="CLU_N"/>
    <property type="match status" value="1"/>
</dbReference>
<feature type="region of interest" description="Disordered" evidence="3">
    <location>
        <begin position="288"/>
        <end position="310"/>
    </location>
</feature>
<dbReference type="PROSITE" id="PS51823">
    <property type="entry name" value="CLU"/>
    <property type="match status" value="1"/>
</dbReference>
<dbReference type="FunFam" id="3.30.2280.10:FF:000001">
    <property type="entry name" value="Clustered mitochondria (CluA/CLU1) homolog"/>
    <property type="match status" value="1"/>
</dbReference>
<dbReference type="HAMAP" id="MF_03013">
    <property type="entry name" value="CLU"/>
    <property type="match status" value="1"/>
</dbReference>